<feature type="region of interest" description="Disordered" evidence="1">
    <location>
        <begin position="1"/>
        <end position="21"/>
    </location>
</feature>
<dbReference type="OrthoDB" id="423313at2759"/>
<dbReference type="Proteomes" id="UP000027195">
    <property type="component" value="Unassembled WGS sequence"/>
</dbReference>
<proteinExistence type="predicted"/>
<feature type="compositionally biased region" description="Low complexity" evidence="1">
    <location>
        <begin position="77"/>
        <end position="87"/>
    </location>
</feature>
<dbReference type="CDD" id="cd11296">
    <property type="entry name" value="O-FucT_like"/>
    <property type="match status" value="1"/>
</dbReference>
<name>A0A067LZY1_BOTB1</name>
<evidence type="ECO:0000313" key="4">
    <source>
        <dbReference type="Proteomes" id="UP000027195"/>
    </source>
</evidence>
<keyword evidence="4" id="KW-1185">Reference proteome</keyword>
<dbReference type="AlphaFoldDB" id="A0A067LZY1"/>
<keyword evidence="2" id="KW-0472">Membrane</keyword>
<protein>
    <submittedName>
        <fullName evidence="3">Uncharacterized protein</fullName>
    </submittedName>
</protein>
<evidence type="ECO:0000313" key="3">
    <source>
        <dbReference type="EMBL" id="KDQ07960.1"/>
    </source>
</evidence>
<feature type="region of interest" description="Disordered" evidence="1">
    <location>
        <begin position="74"/>
        <end position="136"/>
    </location>
</feature>
<gene>
    <name evidence="3" type="ORF">BOTBODRAFT_38399</name>
</gene>
<evidence type="ECO:0000256" key="1">
    <source>
        <dbReference type="SAM" id="MobiDB-lite"/>
    </source>
</evidence>
<sequence length="521" mass="58004">MDRLQDAESSPRASSRLYPGPASPVDLAFDGHYPRKRRACRSLPRHSLCYALLFLVFCAALLFYSSPSSPTDPPLPAASVVSSAPDSTLAEPEPGPKLESTPEIHLDTKPPPPTEPADPWDPRIFVNGPPTQSLKDNLRRDTKYLTSFLGGGWTNDFMTYMNIIYLGLLTERVPIIGPFMPTHIGSQEPSLPVSEIFDLPRLRAAIRSAVLEWKDVKQPSSTEVDVFGCWTAWAVVGDGTRMPRGNGGNDRLRIEPSYTAAPQDISLLPNPGDWYIKFWALAELAFPSGRALALNTNPPPPTFPSRYDNSTMPPDEHLLCFDFLYFAVAQRSSEWAMDFSPAWRFVGRHAHWTERIKDIAEGYVRRIMGIPEGGHIPPFISIHVRHNEFGGMCAPGVPPSECWAPLSAYARRVAEMREELLLTKGVAIEHVIMTSDEQDPAWWAEVRALGWLAPDHERERTAERYGKWYLPVLDAVIQSMGAGLVGTDHSTMSIVAGRRVESWNGGIYRLVRWGGPDADAH</sequence>
<dbReference type="EMBL" id="KL198098">
    <property type="protein sequence ID" value="KDQ07960.1"/>
    <property type="molecule type" value="Genomic_DNA"/>
</dbReference>
<feature type="transmembrane region" description="Helical" evidence="2">
    <location>
        <begin position="47"/>
        <end position="65"/>
    </location>
</feature>
<evidence type="ECO:0000256" key="2">
    <source>
        <dbReference type="SAM" id="Phobius"/>
    </source>
</evidence>
<feature type="compositionally biased region" description="Basic and acidic residues" evidence="1">
    <location>
        <begin position="94"/>
        <end position="108"/>
    </location>
</feature>
<keyword evidence="2" id="KW-0812">Transmembrane</keyword>
<accession>A0A067LZY1</accession>
<dbReference type="HOGENOM" id="CLU_032339_0_0_1"/>
<reference evidence="4" key="1">
    <citation type="journal article" date="2014" name="Proc. Natl. Acad. Sci. U.S.A.">
        <title>Extensive sampling of basidiomycete genomes demonstrates inadequacy of the white-rot/brown-rot paradigm for wood decay fungi.</title>
        <authorList>
            <person name="Riley R."/>
            <person name="Salamov A.A."/>
            <person name="Brown D.W."/>
            <person name="Nagy L.G."/>
            <person name="Floudas D."/>
            <person name="Held B.W."/>
            <person name="Levasseur A."/>
            <person name="Lombard V."/>
            <person name="Morin E."/>
            <person name="Otillar R."/>
            <person name="Lindquist E.A."/>
            <person name="Sun H."/>
            <person name="LaButti K.M."/>
            <person name="Schmutz J."/>
            <person name="Jabbour D."/>
            <person name="Luo H."/>
            <person name="Baker S.E."/>
            <person name="Pisabarro A.G."/>
            <person name="Walton J.D."/>
            <person name="Blanchette R.A."/>
            <person name="Henrissat B."/>
            <person name="Martin F."/>
            <person name="Cullen D."/>
            <person name="Hibbett D.S."/>
            <person name="Grigoriev I.V."/>
        </authorList>
    </citation>
    <scope>NUCLEOTIDE SEQUENCE [LARGE SCALE GENOMIC DNA]</scope>
    <source>
        <strain evidence="4">FD-172 SS1</strain>
    </source>
</reference>
<dbReference type="Gene3D" id="3.40.50.11350">
    <property type="match status" value="1"/>
</dbReference>
<dbReference type="STRING" id="930990.A0A067LZY1"/>
<keyword evidence="2" id="KW-1133">Transmembrane helix</keyword>
<organism evidence="3 4">
    <name type="scientific">Botryobasidium botryosum (strain FD-172 SS1)</name>
    <dbReference type="NCBI Taxonomy" id="930990"/>
    <lineage>
        <taxon>Eukaryota</taxon>
        <taxon>Fungi</taxon>
        <taxon>Dikarya</taxon>
        <taxon>Basidiomycota</taxon>
        <taxon>Agaricomycotina</taxon>
        <taxon>Agaricomycetes</taxon>
        <taxon>Cantharellales</taxon>
        <taxon>Botryobasidiaceae</taxon>
        <taxon>Botryobasidium</taxon>
    </lineage>
</organism>
<dbReference type="InParanoid" id="A0A067LZY1"/>